<keyword evidence="4" id="KW-0472">Membrane</keyword>
<gene>
    <name evidence="7" type="ORF">EV700_0142</name>
</gene>
<dbReference type="GO" id="GO:0015562">
    <property type="term" value="F:efflux transmembrane transporter activity"/>
    <property type="evidence" value="ECO:0007669"/>
    <property type="project" value="InterPro"/>
</dbReference>
<dbReference type="GO" id="GO:1990281">
    <property type="term" value="C:efflux pump complex"/>
    <property type="evidence" value="ECO:0007669"/>
    <property type="project" value="TreeGrafter"/>
</dbReference>
<feature type="signal peptide" evidence="6">
    <location>
        <begin position="1"/>
        <end position="21"/>
    </location>
</feature>
<keyword evidence="5" id="KW-0998">Cell outer membrane</keyword>
<keyword evidence="3" id="KW-0812">Transmembrane</keyword>
<dbReference type="GO" id="GO:0015288">
    <property type="term" value="F:porin activity"/>
    <property type="evidence" value="ECO:0007669"/>
    <property type="project" value="TreeGrafter"/>
</dbReference>
<comment type="subcellular location">
    <subcellularLocation>
        <location evidence="1">Cell outer membrane</location>
    </subcellularLocation>
</comment>
<dbReference type="EMBL" id="SHKX01000003">
    <property type="protein sequence ID" value="RZU48168.1"/>
    <property type="molecule type" value="Genomic_DNA"/>
</dbReference>
<dbReference type="Gene3D" id="1.20.1600.10">
    <property type="entry name" value="Outer membrane efflux proteins (OEP)"/>
    <property type="match status" value="1"/>
</dbReference>
<comment type="caution">
    <text evidence="7">The sequence shown here is derived from an EMBL/GenBank/DDBJ whole genome shotgun (WGS) entry which is preliminary data.</text>
</comment>
<dbReference type="Proteomes" id="UP000292423">
    <property type="component" value="Unassembled WGS sequence"/>
</dbReference>
<dbReference type="RefSeq" id="WP_130410448.1">
    <property type="nucleotide sequence ID" value="NZ_SHKX01000003.1"/>
</dbReference>
<evidence type="ECO:0000256" key="1">
    <source>
        <dbReference type="ARBA" id="ARBA00004442"/>
    </source>
</evidence>
<evidence type="ECO:0000256" key="2">
    <source>
        <dbReference type="ARBA" id="ARBA00022452"/>
    </source>
</evidence>
<evidence type="ECO:0000313" key="7">
    <source>
        <dbReference type="EMBL" id="RZU48168.1"/>
    </source>
</evidence>
<dbReference type="AlphaFoldDB" id="A0A4Q7ZC23"/>
<dbReference type="InterPro" id="IPR051906">
    <property type="entry name" value="TolC-like"/>
</dbReference>
<name>A0A4Q7ZC23_9GAMM</name>
<accession>A0A4Q7ZC23</accession>
<keyword evidence="8" id="KW-1185">Reference proteome</keyword>
<sequence length="412" mass="44108">MSRAFPTTLGLLAALAAPAFALPTADTVRGVLAQDTELAAALARQQAADSAAAVLTASPYEWTANLSAQQRRTQGAANSQEWNAALEHGLRLPGKARLDRQQAELTRQAAALEVAKTRQESARELLDHWLAWAQAKERRTLLEQQRILSEANLAGVRQRIRSGDGAVQEETLAVAELAGLAGQLAAAQLTEQQAEAGLRSRFPGLALTDATLPPPSAPTGDAASWRQRLLTDNPRLALARLQAQQLRVQAERQAQERTPDPTVGVFTASEAHNTDRIIGLSLSVPLSGQRRQQQAAQAQADARAAELTAQGELRRQESDAALAWLTADNQWRVWQLTADSAKAQALAAERGQKGFRLGETGVAELLQLRRQALAAADAELTARASAWQAVLGLEIAGMRGWAAGGQSELTDK</sequence>
<dbReference type="OrthoDB" id="7616984at2"/>
<keyword evidence="2" id="KW-1134">Transmembrane beta strand</keyword>
<organism evidence="7 8">
    <name type="scientific">Fluviicoccus keumensis</name>
    <dbReference type="NCBI Taxonomy" id="1435465"/>
    <lineage>
        <taxon>Bacteria</taxon>
        <taxon>Pseudomonadati</taxon>
        <taxon>Pseudomonadota</taxon>
        <taxon>Gammaproteobacteria</taxon>
        <taxon>Moraxellales</taxon>
        <taxon>Moraxellaceae</taxon>
        <taxon>Fluviicoccus</taxon>
    </lineage>
</organism>
<evidence type="ECO:0000256" key="5">
    <source>
        <dbReference type="ARBA" id="ARBA00023237"/>
    </source>
</evidence>
<dbReference type="GO" id="GO:0009279">
    <property type="term" value="C:cell outer membrane"/>
    <property type="evidence" value="ECO:0007669"/>
    <property type="project" value="UniProtKB-SubCell"/>
</dbReference>
<feature type="chain" id="PRO_5020429773" evidence="6">
    <location>
        <begin position="22"/>
        <end position="412"/>
    </location>
</feature>
<evidence type="ECO:0000256" key="3">
    <source>
        <dbReference type="ARBA" id="ARBA00022692"/>
    </source>
</evidence>
<reference evidence="7 8" key="1">
    <citation type="submission" date="2019-02" db="EMBL/GenBank/DDBJ databases">
        <title>Genomic Encyclopedia of Type Strains, Phase IV (KMG-IV): sequencing the most valuable type-strain genomes for metagenomic binning, comparative biology and taxonomic classification.</title>
        <authorList>
            <person name="Goeker M."/>
        </authorList>
    </citation>
    <scope>NUCLEOTIDE SEQUENCE [LARGE SCALE GENOMIC DNA]</scope>
    <source>
        <strain evidence="7 8">DSM 105135</strain>
    </source>
</reference>
<dbReference type="PANTHER" id="PTHR30026:SF20">
    <property type="entry name" value="OUTER MEMBRANE PROTEIN TOLC"/>
    <property type="match status" value="1"/>
</dbReference>
<dbReference type="SUPFAM" id="SSF56954">
    <property type="entry name" value="Outer membrane efflux proteins (OEP)"/>
    <property type="match status" value="1"/>
</dbReference>
<evidence type="ECO:0000256" key="4">
    <source>
        <dbReference type="ARBA" id="ARBA00023136"/>
    </source>
</evidence>
<keyword evidence="6" id="KW-0732">Signal</keyword>
<dbReference type="PANTHER" id="PTHR30026">
    <property type="entry name" value="OUTER MEMBRANE PROTEIN TOLC"/>
    <property type="match status" value="1"/>
</dbReference>
<protein>
    <submittedName>
        <fullName evidence="7">Outer membrane protein TolC</fullName>
    </submittedName>
</protein>
<proteinExistence type="predicted"/>
<evidence type="ECO:0000256" key="6">
    <source>
        <dbReference type="SAM" id="SignalP"/>
    </source>
</evidence>
<evidence type="ECO:0000313" key="8">
    <source>
        <dbReference type="Proteomes" id="UP000292423"/>
    </source>
</evidence>